<comment type="caution">
    <text evidence="1">The sequence shown here is derived from an EMBL/GenBank/DDBJ whole genome shotgun (WGS) entry which is preliminary data.</text>
</comment>
<dbReference type="Proteomes" id="UP001157502">
    <property type="component" value="Chromosome 23"/>
</dbReference>
<protein>
    <submittedName>
        <fullName evidence="1">Uncharacterized protein</fullName>
    </submittedName>
</protein>
<sequence>MATVHLWCSLYLYSIDFVKRCNLISKMPFRCLFLCTLHSYKVFFTYCPIIKAQCQYRFLIFLLILLQGNCNNCKTCVFFYFHFNSFHGCGSFNSTKFYHYQMCLCNTNTCAYIFYLLVLS</sequence>
<accession>A0ACC2FSL3</accession>
<organism evidence="1 2">
    <name type="scientific">Dallia pectoralis</name>
    <name type="common">Alaska blackfish</name>
    <dbReference type="NCBI Taxonomy" id="75939"/>
    <lineage>
        <taxon>Eukaryota</taxon>
        <taxon>Metazoa</taxon>
        <taxon>Chordata</taxon>
        <taxon>Craniata</taxon>
        <taxon>Vertebrata</taxon>
        <taxon>Euteleostomi</taxon>
        <taxon>Actinopterygii</taxon>
        <taxon>Neopterygii</taxon>
        <taxon>Teleostei</taxon>
        <taxon>Protacanthopterygii</taxon>
        <taxon>Esociformes</taxon>
        <taxon>Umbridae</taxon>
        <taxon>Dallia</taxon>
    </lineage>
</organism>
<evidence type="ECO:0000313" key="1">
    <source>
        <dbReference type="EMBL" id="KAJ7994287.1"/>
    </source>
</evidence>
<evidence type="ECO:0000313" key="2">
    <source>
        <dbReference type="Proteomes" id="UP001157502"/>
    </source>
</evidence>
<keyword evidence="2" id="KW-1185">Reference proteome</keyword>
<name>A0ACC2FSL3_DALPE</name>
<dbReference type="EMBL" id="CM055750">
    <property type="protein sequence ID" value="KAJ7994287.1"/>
    <property type="molecule type" value="Genomic_DNA"/>
</dbReference>
<proteinExistence type="predicted"/>
<gene>
    <name evidence="1" type="ORF">DPEC_G00264320</name>
</gene>
<reference evidence="1" key="1">
    <citation type="submission" date="2021-05" db="EMBL/GenBank/DDBJ databases">
        <authorList>
            <person name="Pan Q."/>
            <person name="Jouanno E."/>
            <person name="Zahm M."/>
            <person name="Klopp C."/>
            <person name="Cabau C."/>
            <person name="Louis A."/>
            <person name="Berthelot C."/>
            <person name="Parey E."/>
            <person name="Roest Crollius H."/>
            <person name="Montfort J."/>
            <person name="Robinson-Rechavi M."/>
            <person name="Bouchez O."/>
            <person name="Lampietro C."/>
            <person name="Lopez Roques C."/>
            <person name="Donnadieu C."/>
            <person name="Postlethwait J."/>
            <person name="Bobe J."/>
            <person name="Dillon D."/>
            <person name="Chandos A."/>
            <person name="von Hippel F."/>
            <person name="Guiguen Y."/>
        </authorList>
    </citation>
    <scope>NUCLEOTIDE SEQUENCE</scope>
    <source>
        <strain evidence="1">YG-Jan2019</strain>
    </source>
</reference>